<organism evidence="18 19">
    <name type="scientific">Sinanodonta woodiana</name>
    <name type="common">Chinese pond mussel</name>
    <name type="synonym">Anodonta woodiana</name>
    <dbReference type="NCBI Taxonomy" id="1069815"/>
    <lineage>
        <taxon>Eukaryota</taxon>
        <taxon>Metazoa</taxon>
        <taxon>Spiralia</taxon>
        <taxon>Lophotrochozoa</taxon>
        <taxon>Mollusca</taxon>
        <taxon>Bivalvia</taxon>
        <taxon>Autobranchia</taxon>
        <taxon>Heteroconchia</taxon>
        <taxon>Palaeoheterodonta</taxon>
        <taxon>Unionida</taxon>
        <taxon>Unionoidea</taxon>
        <taxon>Unionidae</taxon>
        <taxon>Unioninae</taxon>
        <taxon>Sinanodonta</taxon>
    </lineage>
</organism>
<feature type="binding site" evidence="12">
    <location>
        <position position="498"/>
    </location>
    <ligand>
        <name>L-glutamate</name>
        <dbReference type="ChEBI" id="CHEBI:29985"/>
    </ligand>
</feature>
<dbReference type="SUPFAM" id="SSF81324">
    <property type="entry name" value="Voltage-gated potassium channels"/>
    <property type="match status" value="1"/>
</dbReference>
<reference evidence="18 19" key="1">
    <citation type="submission" date="2024-11" db="EMBL/GenBank/DDBJ databases">
        <title>Chromosome-level genome assembly of the freshwater bivalve Anodonta woodiana.</title>
        <authorList>
            <person name="Chen X."/>
        </authorList>
    </citation>
    <scope>NUCLEOTIDE SEQUENCE [LARGE SCALE GENOMIC DNA]</scope>
    <source>
        <strain evidence="18">MN2024</strain>
        <tissue evidence="18">Gills</tissue>
    </source>
</reference>
<accession>A0ABD3VIK5</accession>
<feature type="transmembrane region" description="Helical" evidence="14">
    <location>
        <begin position="536"/>
        <end position="556"/>
    </location>
</feature>
<dbReference type="Gene3D" id="1.10.287.70">
    <property type="match status" value="1"/>
</dbReference>
<evidence type="ECO:0000313" key="18">
    <source>
        <dbReference type="EMBL" id="KAL3861016.1"/>
    </source>
</evidence>
<evidence type="ECO:0000259" key="16">
    <source>
        <dbReference type="SMART" id="SM00079"/>
    </source>
</evidence>
<comment type="caution">
    <text evidence="18">The sequence shown here is derived from an EMBL/GenBank/DDBJ whole genome shotgun (WGS) entry which is preliminary data.</text>
</comment>
<dbReference type="Gene3D" id="3.40.190.10">
    <property type="entry name" value="Periplasmic binding protein-like II"/>
    <property type="match status" value="2"/>
</dbReference>
<gene>
    <name evidence="18" type="ORF">ACJMK2_007109</name>
</gene>
<keyword evidence="10" id="KW-1071">Ligand-gated ion channel</keyword>
<dbReference type="EMBL" id="JBJQND010000011">
    <property type="protein sequence ID" value="KAL3861016.1"/>
    <property type="molecule type" value="Genomic_DNA"/>
</dbReference>
<name>A0ABD3VIK5_SINWO</name>
<evidence type="ECO:0000256" key="4">
    <source>
        <dbReference type="ARBA" id="ARBA00022692"/>
    </source>
</evidence>
<evidence type="ECO:0000256" key="9">
    <source>
        <dbReference type="ARBA" id="ARBA00023180"/>
    </source>
</evidence>
<keyword evidence="4 14" id="KW-0812">Transmembrane</keyword>
<feature type="transmembrane region" description="Helical" evidence="14">
    <location>
        <begin position="801"/>
        <end position="825"/>
    </location>
</feature>
<evidence type="ECO:0000256" key="7">
    <source>
        <dbReference type="ARBA" id="ARBA00023136"/>
    </source>
</evidence>
<feature type="chain" id="PRO_5044862419" evidence="15">
    <location>
        <begin position="16"/>
        <end position="835"/>
    </location>
</feature>
<dbReference type="PANTHER" id="PTHR42643:SF24">
    <property type="entry name" value="IONOTROPIC RECEPTOR 60A"/>
    <property type="match status" value="1"/>
</dbReference>
<keyword evidence="2" id="KW-0813">Transport</keyword>
<evidence type="ECO:0000256" key="2">
    <source>
        <dbReference type="ARBA" id="ARBA00022448"/>
    </source>
</evidence>
<sequence length="835" mass="94989">MWIIPLVLFWKQAVSFQNETTQRVISLGVIANGDSRAEDTNETFLFNRYSAIITWRHADMNEPFELIKAVQHFETKPDIDAMLLLNYDNTNSVFEQITANMKKSVIPWIDTPPGNSLNVTSRCQGPLEEDDLCKSEDNITSFETDDPFCSINLSVGSTLRTSNTYTVSVHTPQVLMSLINTLGWTNVIFIYENFTAKETDEMMDVLSANGILFIMYNIDMGALKEQLQEAYQLSVTHGDHINFIVFCRLSCVRRTLRQAAEHDASKAKNTVLKEISTWLIATYGISTNASRGIAHCAQDLYNVAVFSFPEVQKKTYKDIKEAMMQMLNDLQNSGGADNGNNLTLQAVDYLKTKSEAWNHPFNYTSLTIETLLWTQEMYRAFSPVGYVDIAGKVAIYSDIFPNTKYKFNKRKLTVSTLEQYPFVFKKTDPNGTIAYDGLCIDLLKELADMLNFTYELVEPPDGKFGTKRSDGIWTGLVGQLERQEVDMVVTSLSIQSERKEVMDFTYPFYYDYTTVLLKKTDPEKTKWMTLLKPFKWQVLVSIGAALIFSSIVFCLMEKYNPYYSHPYHRETREVNHGLNSFAAAFWYMYGALITQGGFRLPDSSTGRMMVGFWGLFSVVVVGIYCGNLIAFLTVTIDQPAPFNTIKELVQLKGEWKWGIIGGTFLESYVQTSATKEFRDIGKGIKEFNKSDPSVLSTNIDSHVEKVRSGGYAFISDKAIIESVIAKECSMTKIKEEFLPLNYAIGLPKNSPYTNIVSDKILSMLEMGFLQCWKQRWWPKSSFCPARSQSARPIQTADVQGCFYLAVIGIVLSSFVLVIEVCVHFYHSKKYRVQRW</sequence>
<evidence type="ECO:0000256" key="8">
    <source>
        <dbReference type="ARBA" id="ARBA00023170"/>
    </source>
</evidence>
<keyword evidence="19" id="KW-1185">Reference proteome</keyword>
<dbReference type="InterPro" id="IPR001320">
    <property type="entry name" value="Iontro_rcpt_C"/>
</dbReference>
<keyword evidence="5 14" id="KW-1133">Transmembrane helix</keyword>
<keyword evidence="3" id="KW-1003">Cell membrane</keyword>
<evidence type="ECO:0000313" key="19">
    <source>
        <dbReference type="Proteomes" id="UP001634394"/>
    </source>
</evidence>
<dbReference type="Proteomes" id="UP001634394">
    <property type="component" value="Unassembled WGS sequence"/>
</dbReference>
<keyword evidence="13" id="KW-1015">Disulfide bond</keyword>
<feature type="signal peptide" evidence="15">
    <location>
        <begin position="1"/>
        <end position="15"/>
    </location>
</feature>
<keyword evidence="8" id="KW-0675">Receptor</keyword>
<dbReference type="AlphaFoldDB" id="A0ABD3VIK5"/>
<dbReference type="InterPro" id="IPR001508">
    <property type="entry name" value="Iono_Glu_rcpt_met"/>
</dbReference>
<dbReference type="InterPro" id="IPR019594">
    <property type="entry name" value="Glu/Gly-bd"/>
</dbReference>
<evidence type="ECO:0000256" key="13">
    <source>
        <dbReference type="PIRSR" id="PIRSR601508-3"/>
    </source>
</evidence>
<dbReference type="SUPFAM" id="SSF53850">
    <property type="entry name" value="Periplasmic binding protein-like II"/>
    <property type="match status" value="1"/>
</dbReference>
<keyword evidence="11" id="KW-0407">Ion channel</keyword>
<evidence type="ECO:0000256" key="12">
    <source>
        <dbReference type="PIRSR" id="PIRSR601508-1"/>
    </source>
</evidence>
<feature type="transmembrane region" description="Helical" evidence="14">
    <location>
        <begin position="610"/>
        <end position="636"/>
    </location>
</feature>
<feature type="domain" description="Ionotropic glutamate receptor L-glutamate and glycine-binding" evidence="17">
    <location>
        <begin position="421"/>
        <end position="482"/>
    </location>
</feature>
<dbReference type="Pfam" id="PF10613">
    <property type="entry name" value="Lig_chan-Glu_bd"/>
    <property type="match status" value="1"/>
</dbReference>
<feature type="binding site" evidence="12">
    <location>
        <position position="493"/>
    </location>
    <ligand>
        <name>L-glutamate</name>
        <dbReference type="ChEBI" id="CHEBI:29985"/>
    </ligand>
</feature>
<dbReference type="GO" id="GO:0005886">
    <property type="term" value="C:plasma membrane"/>
    <property type="evidence" value="ECO:0007669"/>
    <property type="project" value="UniProtKB-SubCell"/>
</dbReference>
<keyword evidence="7 14" id="KW-0472">Membrane</keyword>
<feature type="transmembrane region" description="Helical" evidence="14">
    <location>
        <begin position="577"/>
        <end position="598"/>
    </location>
</feature>
<feature type="binding site" evidence="12">
    <location>
        <position position="716"/>
    </location>
    <ligand>
        <name>L-glutamate</name>
        <dbReference type="ChEBI" id="CHEBI:29985"/>
    </ligand>
</feature>
<evidence type="ECO:0000259" key="17">
    <source>
        <dbReference type="SMART" id="SM00918"/>
    </source>
</evidence>
<dbReference type="GO" id="GO:0034220">
    <property type="term" value="P:monoatomic ion transmembrane transport"/>
    <property type="evidence" value="ECO:0007669"/>
    <property type="project" value="UniProtKB-KW"/>
</dbReference>
<proteinExistence type="predicted"/>
<dbReference type="SMART" id="SM00079">
    <property type="entry name" value="PBPe"/>
    <property type="match status" value="1"/>
</dbReference>
<evidence type="ECO:0000256" key="14">
    <source>
        <dbReference type="SAM" id="Phobius"/>
    </source>
</evidence>
<protein>
    <submittedName>
        <fullName evidence="18">Uncharacterized protein</fullName>
    </submittedName>
</protein>
<keyword evidence="6" id="KW-0406">Ion transport</keyword>
<dbReference type="InterPro" id="IPR052192">
    <property type="entry name" value="Insect_Ionotropic_Sensory_Rcpt"/>
</dbReference>
<dbReference type="Pfam" id="PF00060">
    <property type="entry name" value="Lig_chan"/>
    <property type="match status" value="1"/>
</dbReference>
<keyword evidence="15" id="KW-0732">Signal</keyword>
<keyword evidence="9" id="KW-0325">Glycoprotein</keyword>
<evidence type="ECO:0000256" key="5">
    <source>
        <dbReference type="ARBA" id="ARBA00022989"/>
    </source>
</evidence>
<evidence type="ECO:0000256" key="10">
    <source>
        <dbReference type="ARBA" id="ARBA00023286"/>
    </source>
</evidence>
<evidence type="ECO:0000256" key="1">
    <source>
        <dbReference type="ARBA" id="ARBA00004651"/>
    </source>
</evidence>
<feature type="domain" description="Ionotropic glutamate receptor C-terminal" evidence="16">
    <location>
        <begin position="411"/>
        <end position="779"/>
    </location>
</feature>
<evidence type="ECO:0000256" key="3">
    <source>
        <dbReference type="ARBA" id="ARBA00022475"/>
    </source>
</evidence>
<dbReference type="PRINTS" id="PR00177">
    <property type="entry name" value="NMDARECEPTOR"/>
</dbReference>
<evidence type="ECO:0000256" key="11">
    <source>
        <dbReference type="ARBA" id="ARBA00023303"/>
    </source>
</evidence>
<feature type="disulfide bond" evidence="13">
    <location>
        <begin position="728"/>
        <end position="783"/>
    </location>
</feature>
<evidence type="ECO:0000256" key="6">
    <source>
        <dbReference type="ARBA" id="ARBA00023065"/>
    </source>
</evidence>
<dbReference type="SMART" id="SM00918">
    <property type="entry name" value="Lig_chan-Glu_bd"/>
    <property type="match status" value="1"/>
</dbReference>
<dbReference type="FunFam" id="3.40.190.10:FF:000024">
    <property type="entry name" value="Glutamate receptor, ionotropic, delta 1"/>
    <property type="match status" value="1"/>
</dbReference>
<comment type="subcellular location">
    <subcellularLocation>
        <location evidence="1">Cell membrane</location>
        <topology evidence="1">Multi-pass membrane protein</topology>
    </subcellularLocation>
</comment>
<dbReference type="GO" id="GO:0050906">
    <property type="term" value="P:detection of stimulus involved in sensory perception"/>
    <property type="evidence" value="ECO:0007669"/>
    <property type="project" value="UniProtKB-ARBA"/>
</dbReference>
<dbReference type="PANTHER" id="PTHR42643">
    <property type="entry name" value="IONOTROPIC RECEPTOR 20A-RELATED"/>
    <property type="match status" value="1"/>
</dbReference>
<evidence type="ECO:0000256" key="15">
    <source>
        <dbReference type="SAM" id="SignalP"/>
    </source>
</evidence>